<name>A0AC55CXR0_ECHTE</name>
<proteinExistence type="predicted"/>
<evidence type="ECO:0000313" key="2">
    <source>
        <dbReference type="RefSeq" id="XP_045144284.1"/>
    </source>
</evidence>
<keyword evidence="1" id="KW-1185">Reference proteome</keyword>
<protein>
    <submittedName>
        <fullName evidence="2">Uncharacterized protein CXorf66 homolog</fullName>
    </submittedName>
</protein>
<dbReference type="Proteomes" id="UP000694863">
    <property type="component" value="Unplaced"/>
</dbReference>
<gene>
    <name evidence="2" type="primary">CUNHXorf66</name>
</gene>
<organism evidence="1 2">
    <name type="scientific">Echinops telfairi</name>
    <name type="common">Lesser hedgehog tenrec</name>
    <dbReference type="NCBI Taxonomy" id="9371"/>
    <lineage>
        <taxon>Eukaryota</taxon>
        <taxon>Metazoa</taxon>
        <taxon>Chordata</taxon>
        <taxon>Craniata</taxon>
        <taxon>Vertebrata</taxon>
        <taxon>Euteleostomi</taxon>
        <taxon>Mammalia</taxon>
        <taxon>Eutheria</taxon>
        <taxon>Afrotheria</taxon>
        <taxon>Tenrecidae</taxon>
        <taxon>Tenrecinae</taxon>
        <taxon>Echinops</taxon>
    </lineage>
</organism>
<evidence type="ECO:0000313" key="1">
    <source>
        <dbReference type="Proteomes" id="UP000694863"/>
    </source>
</evidence>
<dbReference type="RefSeq" id="XP_045144284.1">
    <property type="nucleotide sequence ID" value="XM_045288349.1"/>
</dbReference>
<reference evidence="2" key="1">
    <citation type="submission" date="2025-08" db="UniProtKB">
        <authorList>
            <consortium name="RefSeq"/>
        </authorList>
    </citation>
    <scope>IDENTIFICATION</scope>
</reference>
<accession>A0AC55CXR0</accession>
<sequence>MVENLDIFSLTGVKRIEMIEATIKTFRDRLVIIVGLMIMAFLFILCCFVHYNCMNDEPPRRNMSQGREPNASRLLPRELKTPSPGSPKKQPMLFYTDNLPEPASPPRSSTPSSTEMFLRSSPVKSSIPSSAGKLHRLSRLEKSSRPPKKKSLRPPTIKNIR</sequence>